<dbReference type="PROSITE" id="PS00108">
    <property type="entry name" value="PROTEIN_KINASE_ST"/>
    <property type="match status" value="1"/>
</dbReference>
<evidence type="ECO:0000313" key="15">
    <source>
        <dbReference type="EnsemblMetazoa" id="GPPI022350-PA"/>
    </source>
</evidence>
<dbReference type="EnsemblMetazoa" id="GPPI022350-RA">
    <property type="protein sequence ID" value="GPPI022350-PA"/>
    <property type="gene ID" value="GPPI022350"/>
</dbReference>
<organism evidence="15 16">
    <name type="scientific">Glossina palpalis gambiensis</name>
    <dbReference type="NCBI Taxonomy" id="67801"/>
    <lineage>
        <taxon>Eukaryota</taxon>
        <taxon>Metazoa</taxon>
        <taxon>Ecdysozoa</taxon>
        <taxon>Arthropoda</taxon>
        <taxon>Hexapoda</taxon>
        <taxon>Insecta</taxon>
        <taxon>Pterygota</taxon>
        <taxon>Neoptera</taxon>
        <taxon>Endopterygota</taxon>
        <taxon>Diptera</taxon>
        <taxon>Brachycera</taxon>
        <taxon>Muscomorpha</taxon>
        <taxon>Hippoboscoidea</taxon>
        <taxon>Glossinidae</taxon>
        <taxon>Glossina</taxon>
    </lineage>
</organism>
<dbReference type="PANTHER" id="PTHR24356">
    <property type="entry name" value="SERINE/THREONINE-PROTEIN KINASE"/>
    <property type="match status" value="1"/>
</dbReference>
<dbReference type="InterPro" id="IPR011009">
    <property type="entry name" value="Kinase-like_dom_sf"/>
</dbReference>
<dbReference type="GO" id="GO:0005524">
    <property type="term" value="F:ATP binding"/>
    <property type="evidence" value="ECO:0007669"/>
    <property type="project" value="UniProtKB-KW"/>
</dbReference>
<evidence type="ECO:0000256" key="11">
    <source>
        <dbReference type="ARBA" id="ARBA00048679"/>
    </source>
</evidence>
<dbReference type="InterPro" id="IPR000961">
    <property type="entry name" value="AGC-kinase_C"/>
</dbReference>
<evidence type="ECO:0000256" key="7">
    <source>
        <dbReference type="ARBA" id="ARBA00022777"/>
    </source>
</evidence>
<dbReference type="Pfam" id="PF00069">
    <property type="entry name" value="Pkinase"/>
    <property type="match status" value="2"/>
</dbReference>
<dbReference type="VEuPathDB" id="VectorBase:GPPI022350"/>
<feature type="domain" description="Protein kinase" evidence="13">
    <location>
        <begin position="67"/>
        <end position="780"/>
    </location>
</feature>
<dbReference type="SUPFAM" id="SSF56112">
    <property type="entry name" value="Protein kinase-like (PK-like)"/>
    <property type="match status" value="1"/>
</dbReference>
<proteinExistence type="inferred from homology"/>
<dbReference type="InterPro" id="IPR000719">
    <property type="entry name" value="Prot_kinase_dom"/>
</dbReference>
<evidence type="ECO:0000256" key="9">
    <source>
        <dbReference type="ARBA" id="ARBA00033099"/>
    </source>
</evidence>
<dbReference type="GO" id="GO:0004674">
    <property type="term" value="F:protein serine/threonine kinase activity"/>
    <property type="evidence" value="ECO:0007669"/>
    <property type="project" value="UniProtKB-KW"/>
</dbReference>
<dbReference type="InterPro" id="IPR008271">
    <property type="entry name" value="Ser/Thr_kinase_AS"/>
</dbReference>
<evidence type="ECO:0000256" key="3">
    <source>
        <dbReference type="ARBA" id="ARBA00022148"/>
    </source>
</evidence>
<keyword evidence="16" id="KW-1185">Reference proteome</keyword>
<dbReference type="EC" id="2.7.11.1" evidence="2"/>
<evidence type="ECO:0000256" key="10">
    <source>
        <dbReference type="ARBA" id="ARBA00047899"/>
    </source>
</evidence>
<keyword evidence="7" id="KW-0418">Kinase</keyword>
<dbReference type="GO" id="GO:0005634">
    <property type="term" value="C:nucleus"/>
    <property type="evidence" value="ECO:0007669"/>
    <property type="project" value="TreeGrafter"/>
</dbReference>
<dbReference type="GO" id="GO:0035556">
    <property type="term" value="P:intracellular signal transduction"/>
    <property type="evidence" value="ECO:0007669"/>
    <property type="project" value="TreeGrafter"/>
</dbReference>
<dbReference type="STRING" id="67801.A0A1B0B8L3"/>
<dbReference type="Gene3D" id="1.10.510.10">
    <property type="entry name" value="Transferase(Phosphotransferase) domain 1"/>
    <property type="match status" value="2"/>
</dbReference>
<evidence type="ECO:0000259" key="13">
    <source>
        <dbReference type="PROSITE" id="PS50011"/>
    </source>
</evidence>
<keyword evidence="5" id="KW-0808">Transferase</keyword>
<dbReference type="FunFam" id="3.30.200.20:FF:000550">
    <property type="entry name" value="Serine/threonine-protein kinase greatwall"/>
    <property type="match status" value="1"/>
</dbReference>
<evidence type="ECO:0000256" key="12">
    <source>
        <dbReference type="SAM" id="MobiDB-lite"/>
    </source>
</evidence>
<dbReference type="PROSITE" id="PS51285">
    <property type="entry name" value="AGC_KINASE_CTER"/>
    <property type="match status" value="1"/>
</dbReference>
<comment type="similarity">
    <text evidence="1">Belongs to the protein kinase superfamily. AGC Ser/Thr protein kinase family.</text>
</comment>
<evidence type="ECO:0000256" key="2">
    <source>
        <dbReference type="ARBA" id="ARBA00012513"/>
    </source>
</evidence>
<dbReference type="AlphaFoldDB" id="A0A1B0B8L3"/>
<protein>
    <recommendedName>
        <fullName evidence="3">Serine/threonine-protein kinase greatwall</fullName>
        <ecNumber evidence="2">2.7.11.1</ecNumber>
    </recommendedName>
    <alternativeName>
        <fullName evidence="9">Microtubule-associated serine/threonine-protein kinase-like</fullName>
    </alternativeName>
</protein>
<dbReference type="FunFam" id="1.10.510.10:FF:000278">
    <property type="entry name" value="serine/threonine-protein kinase greatwall isoform X1"/>
    <property type="match status" value="1"/>
</dbReference>
<evidence type="ECO:0000256" key="5">
    <source>
        <dbReference type="ARBA" id="ARBA00022679"/>
    </source>
</evidence>
<keyword evidence="4" id="KW-0723">Serine/threonine-protein kinase</keyword>
<sequence length="838" mass="94220">MEKDEREVFMNGVQSNLHYHNHSIEYITPKKSNMMIDGEKLLDKINQLTTKPENLSYSAKMPTIKDFVIIKPISRGAFGKVFLGYKSSDHNKLYAIKVMRKSEMINKNMVSQVITERNALALSRSPFCVNLFYSLQSISYVYLVMEYMVGGDLKSLLAMYGYFDEPAARFYVAEVTLALQYLHEHGIVHRDIKPDNMLLSATGHIKLTDFGLSKIEMRRGDLEISDLINCSPNFNTRTPGQLLSLTSHLSFGSDKKLECTGTSNCQMLQIVNKHNTTIESDSDADTSLNEAEKTNDSKISGVSPFLSAEEINVSMPNNSNTASNNLIDSNSTYYTCGSSDVSKFSPSFNKSNGSQAKSPEQIDNNVEIKICSNGCKYDSNCNTICDKENLCCRHLSIMENIEFCMVRRRSNDERTRSSLKPQEDSGVSSRKSDYSNSNLNNETTSSSIDRADILCNSKDDLSSSDYSRSYNINNTNEISGIRMHSPFRKTIRNFKRPETLSTSLRGLKRKINMVNRPENSNSLEGDTNGSMSTGLTQEIEILDIGSSTPKKRKVKSPLRSVLKVRSLSDDEMSHIITENVTSVVNSTPVSSQKVPRCDGGLLGKLKATRFALPLSNETRKREPLAEKSISSVQYLKMVHDDSVMSPINSNSNSLPKTPKNLNTPFRTPKSVRRGATRQSSERILGTPDYLAPELLMRQGHCAAVDWWALGVCFYEFLTGLPPFNDETPQKVFENILSKNIEWPEGDEALTPQAVEAVDLLLTMDPAKRPSARQVQQMPFFASIQWKNIENEKPPFVPNPDDPTDTAYFEARNNMQHLKLSNFFLIEKASNPTRQRFMN</sequence>
<dbReference type="PANTHER" id="PTHR24356:SF1">
    <property type="entry name" value="SERINE_THREONINE-PROTEIN KINASE GREATWALL"/>
    <property type="match status" value="1"/>
</dbReference>
<dbReference type="Gene3D" id="3.30.200.20">
    <property type="entry name" value="Phosphorylase Kinase, domain 1"/>
    <property type="match status" value="2"/>
</dbReference>
<reference evidence="15" key="2">
    <citation type="submission" date="2020-05" db="UniProtKB">
        <authorList>
            <consortium name="EnsemblMetazoa"/>
        </authorList>
    </citation>
    <scope>IDENTIFICATION</scope>
    <source>
        <strain evidence="15">IAEA</strain>
    </source>
</reference>
<feature type="region of interest" description="Disordered" evidence="12">
    <location>
        <begin position="646"/>
        <end position="678"/>
    </location>
</feature>
<feature type="region of interest" description="Disordered" evidence="12">
    <location>
        <begin position="412"/>
        <end position="443"/>
    </location>
</feature>
<evidence type="ECO:0000256" key="4">
    <source>
        <dbReference type="ARBA" id="ARBA00022527"/>
    </source>
</evidence>
<dbReference type="EMBL" id="JXJN01009971">
    <property type="status" value="NOT_ANNOTATED_CDS"/>
    <property type="molecule type" value="Genomic_DNA"/>
</dbReference>
<accession>A0A1B0B8L3</accession>
<evidence type="ECO:0000256" key="6">
    <source>
        <dbReference type="ARBA" id="ARBA00022741"/>
    </source>
</evidence>
<keyword evidence="6" id="KW-0547">Nucleotide-binding</keyword>
<keyword evidence="8" id="KW-0067">ATP-binding</keyword>
<comment type="catalytic activity">
    <reaction evidence="10">
        <text>L-threonyl-[protein] + ATP = O-phospho-L-threonyl-[protein] + ADP + H(+)</text>
        <dbReference type="Rhea" id="RHEA:46608"/>
        <dbReference type="Rhea" id="RHEA-COMP:11060"/>
        <dbReference type="Rhea" id="RHEA-COMP:11605"/>
        <dbReference type="ChEBI" id="CHEBI:15378"/>
        <dbReference type="ChEBI" id="CHEBI:30013"/>
        <dbReference type="ChEBI" id="CHEBI:30616"/>
        <dbReference type="ChEBI" id="CHEBI:61977"/>
        <dbReference type="ChEBI" id="CHEBI:456216"/>
        <dbReference type="EC" id="2.7.11.1"/>
    </reaction>
</comment>
<reference evidence="16" key="1">
    <citation type="submission" date="2015-01" db="EMBL/GenBank/DDBJ databases">
        <authorList>
            <person name="Aksoy S."/>
            <person name="Warren W."/>
            <person name="Wilson R.K."/>
        </authorList>
    </citation>
    <scope>NUCLEOTIDE SEQUENCE [LARGE SCALE GENOMIC DNA]</scope>
    <source>
        <strain evidence="16">IAEA</strain>
    </source>
</reference>
<evidence type="ECO:0000256" key="8">
    <source>
        <dbReference type="ARBA" id="ARBA00022840"/>
    </source>
</evidence>
<feature type="domain" description="AGC-kinase C-terminal" evidence="14">
    <location>
        <begin position="781"/>
        <end position="838"/>
    </location>
</feature>
<evidence type="ECO:0000313" key="16">
    <source>
        <dbReference type="Proteomes" id="UP000092460"/>
    </source>
</evidence>
<dbReference type="InterPro" id="IPR050236">
    <property type="entry name" value="Ser_Thr_kinase_AGC"/>
</dbReference>
<evidence type="ECO:0000256" key="1">
    <source>
        <dbReference type="ARBA" id="ARBA00009903"/>
    </source>
</evidence>
<comment type="catalytic activity">
    <reaction evidence="11">
        <text>L-seryl-[protein] + ATP = O-phospho-L-seryl-[protein] + ADP + H(+)</text>
        <dbReference type="Rhea" id="RHEA:17989"/>
        <dbReference type="Rhea" id="RHEA-COMP:9863"/>
        <dbReference type="Rhea" id="RHEA-COMP:11604"/>
        <dbReference type="ChEBI" id="CHEBI:15378"/>
        <dbReference type="ChEBI" id="CHEBI:29999"/>
        <dbReference type="ChEBI" id="CHEBI:30616"/>
        <dbReference type="ChEBI" id="CHEBI:83421"/>
        <dbReference type="ChEBI" id="CHEBI:456216"/>
        <dbReference type="EC" id="2.7.11.1"/>
    </reaction>
</comment>
<evidence type="ECO:0000259" key="14">
    <source>
        <dbReference type="PROSITE" id="PS51285"/>
    </source>
</evidence>
<dbReference type="Proteomes" id="UP000092460">
    <property type="component" value="Unassembled WGS sequence"/>
</dbReference>
<name>A0A1B0B8L3_9MUSC</name>
<dbReference type="FunFam" id="1.10.510.10:FF:000484">
    <property type="entry name" value="Serine/threonine-protein kinase greatwall, putative"/>
    <property type="match status" value="1"/>
</dbReference>
<dbReference type="SMART" id="SM00220">
    <property type="entry name" value="S_TKc"/>
    <property type="match status" value="1"/>
</dbReference>
<feature type="compositionally biased region" description="Polar residues" evidence="12">
    <location>
        <begin position="646"/>
        <end position="665"/>
    </location>
</feature>
<dbReference type="PROSITE" id="PS50011">
    <property type="entry name" value="PROTEIN_KINASE_DOM"/>
    <property type="match status" value="1"/>
</dbReference>